<evidence type="ECO:0000259" key="1">
    <source>
        <dbReference type="Pfam" id="PF12146"/>
    </source>
</evidence>
<reference evidence="2" key="1">
    <citation type="journal article" date="2014" name="Int. J. Syst. Evol. Microbiol.">
        <title>Complete genome sequence of Corynebacterium casei LMG S-19264T (=DSM 44701T), isolated from a smear-ripened cheese.</title>
        <authorList>
            <consortium name="US DOE Joint Genome Institute (JGI-PGF)"/>
            <person name="Walter F."/>
            <person name="Albersmeier A."/>
            <person name="Kalinowski J."/>
            <person name="Ruckert C."/>
        </authorList>
    </citation>
    <scope>NUCLEOTIDE SEQUENCE</scope>
    <source>
        <strain evidence="2">CGMCC 1.15290</strain>
    </source>
</reference>
<organism evidence="2 3">
    <name type="scientific">Filimonas zeae</name>
    <dbReference type="NCBI Taxonomy" id="1737353"/>
    <lineage>
        <taxon>Bacteria</taxon>
        <taxon>Pseudomonadati</taxon>
        <taxon>Bacteroidota</taxon>
        <taxon>Chitinophagia</taxon>
        <taxon>Chitinophagales</taxon>
        <taxon>Chitinophagaceae</taxon>
        <taxon>Filimonas</taxon>
    </lineage>
</organism>
<dbReference type="EMBL" id="BMIB01000001">
    <property type="protein sequence ID" value="GGH62606.1"/>
    <property type="molecule type" value="Genomic_DNA"/>
</dbReference>
<dbReference type="PANTHER" id="PTHR43689">
    <property type="entry name" value="HYDROLASE"/>
    <property type="match status" value="1"/>
</dbReference>
<dbReference type="Pfam" id="PF12146">
    <property type="entry name" value="Hydrolase_4"/>
    <property type="match status" value="1"/>
</dbReference>
<evidence type="ECO:0000313" key="3">
    <source>
        <dbReference type="Proteomes" id="UP000627292"/>
    </source>
</evidence>
<comment type="caution">
    <text evidence="2">The sequence shown here is derived from an EMBL/GenBank/DDBJ whole genome shotgun (WGS) entry which is preliminary data.</text>
</comment>
<accession>A0A917MTI1</accession>
<sequence length="285" mass="32234">MKLLQKIAKGYYRARFRTLGSVSPRIAAEAAFQLFCTPYSGKPKREMPPVFQQGTPVSLTFQQLTIRGFEWLPQGMPATHTLLICHGFDSFSYRFEDYVTRFLQLGYRVLAFDAPGHGISDGKKLNIVEYKQIILDIIHRFGPVNGILSHSIGALAVALAAEELQQPDLKLTLIAPASELSRAVHQFNHIFRLSPATHAAFVTRLEAAGGHPVQWFSVNRIVQHLQQPVMWLHDTEDKICPFADTADTRLKHLPHVTFVQTTGWGHSQIYREQSVQQQIADFNLF</sequence>
<protein>
    <recommendedName>
        <fullName evidence="1">Serine aminopeptidase S33 domain-containing protein</fullName>
    </recommendedName>
</protein>
<dbReference type="InterPro" id="IPR029058">
    <property type="entry name" value="AB_hydrolase_fold"/>
</dbReference>
<dbReference type="InterPro" id="IPR022742">
    <property type="entry name" value="Hydrolase_4"/>
</dbReference>
<dbReference type="Proteomes" id="UP000627292">
    <property type="component" value="Unassembled WGS sequence"/>
</dbReference>
<dbReference type="Gene3D" id="3.40.50.1820">
    <property type="entry name" value="alpha/beta hydrolase"/>
    <property type="match status" value="1"/>
</dbReference>
<dbReference type="SUPFAM" id="SSF53474">
    <property type="entry name" value="alpha/beta-Hydrolases"/>
    <property type="match status" value="1"/>
</dbReference>
<feature type="domain" description="Serine aminopeptidase S33" evidence="1">
    <location>
        <begin position="80"/>
        <end position="219"/>
    </location>
</feature>
<reference evidence="2" key="2">
    <citation type="submission" date="2020-09" db="EMBL/GenBank/DDBJ databases">
        <authorList>
            <person name="Sun Q."/>
            <person name="Zhou Y."/>
        </authorList>
    </citation>
    <scope>NUCLEOTIDE SEQUENCE</scope>
    <source>
        <strain evidence="2">CGMCC 1.15290</strain>
    </source>
</reference>
<evidence type="ECO:0000313" key="2">
    <source>
        <dbReference type="EMBL" id="GGH62606.1"/>
    </source>
</evidence>
<proteinExistence type="predicted"/>
<dbReference type="PANTHER" id="PTHR43689:SF8">
    <property type="entry name" value="ALPHA_BETA-HYDROLASES SUPERFAMILY PROTEIN"/>
    <property type="match status" value="1"/>
</dbReference>
<dbReference type="AlphaFoldDB" id="A0A917MTI1"/>
<gene>
    <name evidence="2" type="ORF">GCM10011379_12720</name>
</gene>
<name>A0A917MTI1_9BACT</name>
<keyword evidence="3" id="KW-1185">Reference proteome</keyword>
<dbReference type="RefSeq" id="WP_188951128.1">
    <property type="nucleotide sequence ID" value="NZ_BMIB01000001.1"/>
</dbReference>